<dbReference type="Gene3D" id="3.40.50.150">
    <property type="entry name" value="Vaccinia Virus protein VP39"/>
    <property type="match status" value="1"/>
</dbReference>
<dbReference type="SUPFAM" id="SSF53335">
    <property type="entry name" value="S-adenosyl-L-methionine-dependent methyltransferases"/>
    <property type="match status" value="1"/>
</dbReference>
<reference evidence="3" key="1">
    <citation type="journal article" date="2013" name="Proc. Natl. Acad. Sci. U.S.A.">
        <title>Improving the coverage of the cyanobacterial phylum using diversity-driven genome sequencing.</title>
        <authorList>
            <person name="Shih P.M."/>
            <person name="Wu D."/>
            <person name="Latifi A."/>
            <person name="Axen S.D."/>
            <person name="Fewer D.P."/>
            <person name="Talla E."/>
            <person name="Calteau A."/>
            <person name="Cai F."/>
            <person name="Tandeau de Marsac N."/>
            <person name="Rippka R."/>
            <person name="Herdman M."/>
            <person name="Sivonen K."/>
            <person name="Coursin T."/>
            <person name="Laurent T."/>
            <person name="Goodwin L."/>
            <person name="Nolan M."/>
            <person name="Davenport K.W."/>
            <person name="Han C.S."/>
            <person name="Rubin E.M."/>
            <person name="Eisen J.A."/>
            <person name="Woyke T."/>
            <person name="Gugger M."/>
            <person name="Kerfeld C.A."/>
        </authorList>
    </citation>
    <scope>NUCLEOTIDE SEQUENCE [LARGE SCALE GENOMIC DNA]</scope>
    <source>
        <strain evidence="3">ATCC 29371 / PCC 7437</strain>
    </source>
</reference>
<protein>
    <submittedName>
        <fullName evidence="2">Transcriptional regulator, Crp/Fnr family</fullName>
    </submittedName>
</protein>
<dbReference type="Pfam" id="PF00027">
    <property type="entry name" value="cNMP_binding"/>
    <property type="match status" value="1"/>
</dbReference>
<sequence>MDSKLKFLTDDDYQLLLEKAQITTYQKNTNILEEGHLSTAIYILRKGSARVEHSSLGKGVAISFLFPGDIFGEMSFIEDTPTSATIIAEEEVEVFVLENTTLYSLLVSIPGLSARFYQSLANNLSHRLRETSLLVSSLLNKFNFEIESQTKRTGYPGQNNIPAELISEIELFKDNLVEIEQSLRAKKINLEEAQHSISHGCNLIFSSLREYIIQNQEIEQAIGTYFFRETFSIFMLSSLIDSGFRKPQSYAGNSYIDFYLIELLSQNEPEGDGHLGIYIDRWIRSIPSCLALKNRGAIISATIKKLAFNWTSEALMPITNLASGSASEILDIYLNNESPNVHVTCIDMNHRYLSSAANLARKLGFIDFLTFIQDNILLLSQGYHQIDIPPQQMIYSVSISNYLQDSELVNILNWIYQHLLPGGTVVLGNFHAANPDRVLLEHLLEWHLVYRTAKELENLFAQSKFNSLPLEIHSDDYGVELFIVCTKGWDT</sequence>
<proteinExistence type="predicted"/>
<dbReference type="PANTHER" id="PTHR24567:SF26">
    <property type="entry name" value="REGULATORY PROTEIN YEIL"/>
    <property type="match status" value="1"/>
</dbReference>
<dbReference type="RefSeq" id="WP_015191678.1">
    <property type="nucleotide sequence ID" value="NC_019748.1"/>
</dbReference>
<dbReference type="InterPro" id="IPR029063">
    <property type="entry name" value="SAM-dependent_MTases_sf"/>
</dbReference>
<dbReference type="HOGENOM" id="CLU_555395_0_0_3"/>
<dbReference type="InterPro" id="IPR050397">
    <property type="entry name" value="Env_Response_Regulators"/>
</dbReference>
<dbReference type="PANTHER" id="PTHR24567">
    <property type="entry name" value="CRP FAMILY TRANSCRIPTIONAL REGULATORY PROTEIN"/>
    <property type="match status" value="1"/>
</dbReference>
<dbReference type="AlphaFoldDB" id="K9XN23"/>
<dbReference type="OrthoDB" id="428497at2"/>
<dbReference type="EMBL" id="CP003653">
    <property type="protein sequence ID" value="AFZ34005.1"/>
    <property type="molecule type" value="Genomic_DNA"/>
</dbReference>
<dbReference type="SMART" id="SM00100">
    <property type="entry name" value="cNMP"/>
    <property type="match status" value="1"/>
</dbReference>
<dbReference type="PROSITE" id="PS50042">
    <property type="entry name" value="CNMP_BINDING_3"/>
    <property type="match status" value="1"/>
</dbReference>
<evidence type="ECO:0000259" key="1">
    <source>
        <dbReference type="PROSITE" id="PS50042"/>
    </source>
</evidence>
<dbReference type="Proteomes" id="UP000010473">
    <property type="component" value="Chromosome"/>
</dbReference>
<dbReference type="eggNOG" id="COG0664">
    <property type="taxonomic scope" value="Bacteria"/>
</dbReference>
<evidence type="ECO:0000313" key="3">
    <source>
        <dbReference type="Proteomes" id="UP000010473"/>
    </source>
</evidence>
<dbReference type="Gene3D" id="2.60.120.10">
    <property type="entry name" value="Jelly Rolls"/>
    <property type="match status" value="1"/>
</dbReference>
<organism evidence="2 3">
    <name type="scientific">Stanieria cyanosphaera (strain ATCC 29371 / PCC 7437)</name>
    <dbReference type="NCBI Taxonomy" id="111780"/>
    <lineage>
        <taxon>Bacteria</taxon>
        <taxon>Bacillati</taxon>
        <taxon>Cyanobacteriota</taxon>
        <taxon>Cyanophyceae</taxon>
        <taxon>Pleurocapsales</taxon>
        <taxon>Dermocarpellaceae</taxon>
        <taxon>Stanieria</taxon>
    </lineage>
</organism>
<dbReference type="KEGG" id="scs:Sta7437_0395"/>
<evidence type="ECO:0000313" key="2">
    <source>
        <dbReference type="EMBL" id="AFZ34005.1"/>
    </source>
</evidence>
<dbReference type="CDD" id="cd00038">
    <property type="entry name" value="CAP_ED"/>
    <property type="match status" value="1"/>
</dbReference>
<keyword evidence="3" id="KW-1185">Reference proteome</keyword>
<dbReference type="InterPro" id="IPR014710">
    <property type="entry name" value="RmlC-like_jellyroll"/>
</dbReference>
<dbReference type="GO" id="GO:0005829">
    <property type="term" value="C:cytosol"/>
    <property type="evidence" value="ECO:0007669"/>
    <property type="project" value="TreeGrafter"/>
</dbReference>
<dbReference type="InterPro" id="IPR018490">
    <property type="entry name" value="cNMP-bd_dom_sf"/>
</dbReference>
<dbReference type="PATRIC" id="fig|111780.3.peg.409"/>
<dbReference type="STRING" id="111780.Sta7437_0395"/>
<accession>K9XN23</accession>
<dbReference type="SUPFAM" id="SSF51206">
    <property type="entry name" value="cAMP-binding domain-like"/>
    <property type="match status" value="1"/>
</dbReference>
<feature type="domain" description="Cyclic nucleotide-binding" evidence="1">
    <location>
        <begin position="4"/>
        <end position="123"/>
    </location>
</feature>
<gene>
    <name evidence="2" type="ordered locus">Sta7437_0395</name>
</gene>
<dbReference type="GO" id="GO:0003700">
    <property type="term" value="F:DNA-binding transcription factor activity"/>
    <property type="evidence" value="ECO:0007669"/>
    <property type="project" value="TreeGrafter"/>
</dbReference>
<name>K9XN23_STAC7</name>
<dbReference type="InterPro" id="IPR000595">
    <property type="entry name" value="cNMP-bd_dom"/>
</dbReference>